<keyword evidence="1" id="KW-0732">Signal</keyword>
<name>A0AAW7Y125_9GAMM</name>
<accession>A0AAW7Y125</accession>
<gene>
    <name evidence="2" type="ORF">Q4568_05415</name>
</gene>
<reference evidence="2" key="1">
    <citation type="submission" date="2023-07" db="EMBL/GenBank/DDBJ databases">
        <title>Genome content predicts the carbon catabolic preferences of heterotrophic bacteria.</title>
        <authorList>
            <person name="Gralka M."/>
        </authorList>
    </citation>
    <scope>NUCLEOTIDE SEQUENCE</scope>
    <source>
        <strain evidence="2">G2M05</strain>
    </source>
</reference>
<dbReference type="Proteomes" id="UP001170624">
    <property type="component" value="Unassembled WGS sequence"/>
</dbReference>
<feature type="chain" id="PRO_5043779107" evidence="1">
    <location>
        <begin position="22"/>
        <end position="113"/>
    </location>
</feature>
<dbReference type="EMBL" id="JAUOPU010000003">
    <property type="protein sequence ID" value="MDO6541957.1"/>
    <property type="molecule type" value="Genomic_DNA"/>
</dbReference>
<organism evidence="2 3">
    <name type="scientific">Photobacterium sanguinicancri</name>
    <dbReference type="NCBI Taxonomy" id="875932"/>
    <lineage>
        <taxon>Bacteria</taxon>
        <taxon>Pseudomonadati</taxon>
        <taxon>Pseudomonadota</taxon>
        <taxon>Gammaproteobacteria</taxon>
        <taxon>Vibrionales</taxon>
        <taxon>Vibrionaceae</taxon>
        <taxon>Photobacterium</taxon>
    </lineage>
</organism>
<feature type="signal peptide" evidence="1">
    <location>
        <begin position="1"/>
        <end position="21"/>
    </location>
</feature>
<evidence type="ECO:0000313" key="2">
    <source>
        <dbReference type="EMBL" id="MDO6541957.1"/>
    </source>
</evidence>
<evidence type="ECO:0000313" key="3">
    <source>
        <dbReference type="Proteomes" id="UP001170624"/>
    </source>
</evidence>
<comment type="caution">
    <text evidence="2">The sequence shown here is derived from an EMBL/GenBank/DDBJ whole genome shotgun (WGS) entry which is preliminary data.</text>
</comment>
<evidence type="ECO:0000256" key="1">
    <source>
        <dbReference type="SAM" id="SignalP"/>
    </source>
</evidence>
<dbReference type="RefSeq" id="WP_303498599.1">
    <property type="nucleotide sequence ID" value="NZ_JAUOPU010000003.1"/>
</dbReference>
<dbReference type="AlphaFoldDB" id="A0AAW7Y125"/>
<sequence>MSFHHHILSLLLLSFSTTALASSPVKALPDNEIICMKALEKLIVSKQMVFSDSSAKPDARRNAERVIDAAREVFNSNQSYCEAESAMHSYQSDKDAGFRSRQGEINFFGRDVS</sequence>
<proteinExistence type="predicted"/>
<protein>
    <submittedName>
        <fullName evidence="2">Uncharacterized protein</fullName>
    </submittedName>
</protein>